<dbReference type="Pfam" id="PF26215">
    <property type="entry name" value="HTH_animal"/>
    <property type="match status" value="1"/>
</dbReference>
<dbReference type="Proteomes" id="UP001159427">
    <property type="component" value="Unassembled WGS sequence"/>
</dbReference>
<evidence type="ECO:0000313" key="3">
    <source>
        <dbReference type="Proteomes" id="UP001159427"/>
    </source>
</evidence>
<accession>A0ABN8PMD1</accession>
<dbReference type="PANTHER" id="PTHR21301">
    <property type="entry name" value="REVERSE TRANSCRIPTASE"/>
    <property type="match status" value="1"/>
</dbReference>
<gene>
    <name evidence="2" type="ORF">PEVE_00044072</name>
</gene>
<dbReference type="PANTHER" id="PTHR21301:SF10">
    <property type="entry name" value="REVERSE TRANSCRIPTASE DOMAIN-CONTAINING PROTEIN"/>
    <property type="match status" value="1"/>
</dbReference>
<dbReference type="InterPro" id="IPR058912">
    <property type="entry name" value="HTH_animal"/>
</dbReference>
<dbReference type="EMBL" id="CALNXI010000919">
    <property type="protein sequence ID" value="CAH3146855.1"/>
    <property type="molecule type" value="Genomic_DNA"/>
</dbReference>
<evidence type="ECO:0000259" key="1">
    <source>
        <dbReference type="Pfam" id="PF26215"/>
    </source>
</evidence>
<feature type="domain" description="Helix-turn-helix" evidence="1">
    <location>
        <begin position="98"/>
        <end position="153"/>
    </location>
</feature>
<reference evidence="2 3" key="1">
    <citation type="submission" date="2022-05" db="EMBL/GenBank/DDBJ databases">
        <authorList>
            <consortium name="Genoscope - CEA"/>
            <person name="William W."/>
        </authorList>
    </citation>
    <scope>NUCLEOTIDE SEQUENCE [LARGE SCALE GENOMIC DNA]</scope>
</reference>
<comment type="caution">
    <text evidence="2">The sequence shown here is derived from an EMBL/GenBank/DDBJ whole genome shotgun (WGS) entry which is preliminary data.</text>
</comment>
<name>A0ABN8PMD1_9CNID</name>
<organism evidence="2 3">
    <name type="scientific">Porites evermanni</name>
    <dbReference type="NCBI Taxonomy" id="104178"/>
    <lineage>
        <taxon>Eukaryota</taxon>
        <taxon>Metazoa</taxon>
        <taxon>Cnidaria</taxon>
        <taxon>Anthozoa</taxon>
        <taxon>Hexacorallia</taxon>
        <taxon>Scleractinia</taxon>
        <taxon>Fungiina</taxon>
        <taxon>Poritidae</taxon>
        <taxon>Porites</taxon>
    </lineage>
</organism>
<proteinExistence type="predicted"/>
<keyword evidence="3" id="KW-1185">Reference proteome</keyword>
<evidence type="ECO:0000313" key="2">
    <source>
        <dbReference type="EMBL" id="CAH3146855.1"/>
    </source>
</evidence>
<protein>
    <recommendedName>
        <fullName evidence="1">Helix-turn-helix domain-containing protein</fullName>
    </recommendedName>
</protein>
<sequence length="229" mass="26397">MGTKMAPSFANLFLGMFENNTLTNAPWQPHTWWRYIDDIFMIWTEGSDCLKIFGGNENRLAVWVILEIFLDIMVSLHNGIIETDLFTKPTDKHQHLFSSSCHPHHTKKAIPFSLALRLRRICSTDAKFKNRISELKTYLLARGYNNNFPEEQFLRAANISRTNALQIKPKASNDVVPFVVTYNPALPRISNILRKNFNILHSSNRCKGVFKQPSFVAYRRSSNLPDPLD</sequence>